<evidence type="ECO:0000256" key="1">
    <source>
        <dbReference type="SAM" id="Phobius"/>
    </source>
</evidence>
<keyword evidence="1" id="KW-0812">Transmembrane</keyword>
<feature type="transmembrane region" description="Helical" evidence="1">
    <location>
        <begin position="344"/>
        <end position="365"/>
    </location>
</feature>
<keyword evidence="1" id="KW-0472">Membrane</keyword>
<feature type="transmembrane region" description="Helical" evidence="1">
    <location>
        <begin position="144"/>
        <end position="169"/>
    </location>
</feature>
<dbReference type="PANTHER" id="PTHR23028:SF53">
    <property type="entry name" value="ACYL_TRANSF_3 DOMAIN-CONTAINING PROTEIN"/>
    <property type="match status" value="1"/>
</dbReference>
<organism evidence="3 4">
    <name type="scientific">Photorhabdus khanii subsp. guanajuatensis</name>
    <dbReference type="NCBI Taxonomy" id="2100166"/>
    <lineage>
        <taxon>Bacteria</taxon>
        <taxon>Pseudomonadati</taxon>
        <taxon>Pseudomonadota</taxon>
        <taxon>Gammaproteobacteria</taxon>
        <taxon>Enterobacterales</taxon>
        <taxon>Morganellaceae</taxon>
        <taxon>Photorhabdus</taxon>
    </lineage>
</organism>
<feature type="domain" description="Acyltransferase 3" evidence="2">
    <location>
        <begin position="22"/>
        <end position="362"/>
    </location>
</feature>
<feature type="transmembrane region" description="Helical" evidence="1">
    <location>
        <begin position="306"/>
        <end position="324"/>
    </location>
</feature>
<keyword evidence="1" id="KW-1133">Transmembrane helix</keyword>
<feature type="transmembrane region" description="Helical" evidence="1">
    <location>
        <begin position="98"/>
        <end position="117"/>
    </location>
</feature>
<dbReference type="InterPro" id="IPR050879">
    <property type="entry name" value="Acyltransferase_3"/>
</dbReference>
<dbReference type="EMBL" id="PUJY01000009">
    <property type="protein sequence ID" value="TDB59989.1"/>
    <property type="molecule type" value="Genomic_DNA"/>
</dbReference>
<evidence type="ECO:0000313" key="4">
    <source>
        <dbReference type="Proteomes" id="UP000295598"/>
    </source>
</evidence>
<accession>A0A4R4K1X1</accession>
<dbReference type="AlphaFoldDB" id="A0A4R4K1X1"/>
<dbReference type="Proteomes" id="UP000295598">
    <property type="component" value="Unassembled WGS sequence"/>
</dbReference>
<dbReference type="Pfam" id="PF01757">
    <property type="entry name" value="Acyl_transf_3"/>
    <property type="match status" value="1"/>
</dbReference>
<feature type="transmembrane region" description="Helical" evidence="1">
    <location>
        <begin position="219"/>
        <end position="241"/>
    </location>
</feature>
<evidence type="ECO:0000259" key="2">
    <source>
        <dbReference type="Pfam" id="PF01757"/>
    </source>
</evidence>
<protein>
    <submittedName>
        <fullName evidence="3">Acyltransferase</fullName>
    </submittedName>
</protein>
<evidence type="ECO:0000313" key="3">
    <source>
        <dbReference type="EMBL" id="TDB59989.1"/>
    </source>
</evidence>
<keyword evidence="3" id="KW-0808">Transferase</keyword>
<sequence length="388" mass="44802">MKTIDVQREIKPDISQIPQLPSLTGLRFFAAILVFLYHSSAEHIFNNPQTSENFSWLLSNAGFVGVSFFFCLSGFVLGWSSKPHDSLKIFWMRRIIKIYPNHLATLLLALLLIMWSGPLLPGGETTSGLIPNILLIHTWFPDPYVFISLNGVSWSLSCEMLFYLTFPFWYRIIKKLQGNSLWWIAIFVILLIMVIPLTTNLLPKYPLLPWRNAPTYPYWFTYLFPLTRMLEFILGILLSQLVKNEDWIWDKKTPAIILFLIGYSVSLYMPELYQYAATTIVPIAILIASFAVADQRGKNTILKCKIMIFLGEISFAFYLVHRLVLMYGHKLLGEKRSFDTVEAILLLLIAALISFILALLLYYFIEKPAMRKIRSSRKEHTLPSVTRI</sequence>
<keyword evidence="3" id="KW-0012">Acyltransferase</keyword>
<feature type="transmembrane region" description="Helical" evidence="1">
    <location>
        <begin position="253"/>
        <end position="269"/>
    </location>
</feature>
<feature type="transmembrane region" description="Helical" evidence="1">
    <location>
        <begin position="275"/>
        <end position="294"/>
    </location>
</feature>
<dbReference type="PANTHER" id="PTHR23028">
    <property type="entry name" value="ACETYLTRANSFERASE"/>
    <property type="match status" value="1"/>
</dbReference>
<feature type="transmembrane region" description="Helical" evidence="1">
    <location>
        <begin position="181"/>
        <end position="199"/>
    </location>
</feature>
<comment type="caution">
    <text evidence="3">The sequence shown here is derived from an EMBL/GenBank/DDBJ whole genome shotgun (WGS) entry which is preliminary data.</text>
</comment>
<dbReference type="RefSeq" id="WP_132353862.1">
    <property type="nucleotide sequence ID" value="NZ_CAWOJO010000009.1"/>
</dbReference>
<name>A0A4R4K1X1_9GAMM</name>
<reference evidence="3 4" key="1">
    <citation type="journal article" date="2019" name="Int. J. Syst. Evol. Microbiol.">
        <title>Photorhabdus khanii subsp. guanajuatensis subsp. nov., isolated from Heterorhabditis atacamensis, and Photorhabdus luminescens subsp. mexicana subsp. nov., isolated from Heterorhabditis mexicana entomopathogenic nematodes.</title>
        <authorList>
            <person name="Machado R.A.R."/>
            <person name="Bruno P."/>
            <person name="Arce C.C.M."/>
            <person name="Liechti N."/>
            <person name="Kohler A."/>
            <person name="Bernal J."/>
            <person name="Bruggmann R."/>
            <person name="Turlings T.C.J."/>
        </authorList>
    </citation>
    <scope>NUCLEOTIDE SEQUENCE [LARGE SCALE GENOMIC DNA]</scope>
    <source>
        <strain evidence="3 4">MEX20-17</strain>
    </source>
</reference>
<gene>
    <name evidence="3" type="ORF">C5467_08020</name>
</gene>
<dbReference type="InterPro" id="IPR002656">
    <property type="entry name" value="Acyl_transf_3_dom"/>
</dbReference>
<feature type="transmembrane region" description="Helical" evidence="1">
    <location>
        <begin position="57"/>
        <end position="77"/>
    </location>
</feature>
<dbReference type="GO" id="GO:0016747">
    <property type="term" value="F:acyltransferase activity, transferring groups other than amino-acyl groups"/>
    <property type="evidence" value="ECO:0007669"/>
    <property type="project" value="InterPro"/>
</dbReference>
<dbReference type="GO" id="GO:0016020">
    <property type="term" value="C:membrane"/>
    <property type="evidence" value="ECO:0007669"/>
    <property type="project" value="TreeGrafter"/>
</dbReference>
<feature type="transmembrane region" description="Helical" evidence="1">
    <location>
        <begin position="20"/>
        <end position="37"/>
    </location>
</feature>
<proteinExistence type="predicted"/>
<dbReference type="GO" id="GO:0009103">
    <property type="term" value="P:lipopolysaccharide biosynthetic process"/>
    <property type="evidence" value="ECO:0007669"/>
    <property type="project" value="TreeGrafter"/>
</dbReference>